<evidence type="ECO:0000256" key="6">
    <source>
        <dbReference type="SAM" id="Phobius"/>
    </source>
</evidence>
<evidence type="ECO:0000256" key="1">
    <source>
        <dbReference type="ARBA" id="ARBA00004651"/>
    </source>
</evidence>
<keyword evidence="4 6" id="KW-1133">Transmembrane helix</keyword>
<gene>
    <name evidence="8" type="ORF">C5749_01740</name>
</gene>
<dbReference type="AlphaFoldDB" id="A0A2S9JRV8"/>
<feature type="domain" description="Cardiolipin synthase N-terminal" evidence="7">
    <location>
        <begin position="10"/>
        <end position="52"/>
    </location>
</feature>
<dbReference type="GO" id="GO:0005886">
    <property type="term" value="C:plasma membrane"/>
    <property type="evidence" value="ECO:0007669"/>
    <property type="project" value="UniProtKB-SubCell"/>
</dbReference>
<sequence>MAFIALPLLIAFVYTLYHAVTNKNLTTYQRSLWILIIVLGSLLGWLLYWAIGKNGDARTRQRGNAA</sequence>
<evidence type="ECO:0000256" key="2">
    <source>
        <dbReference type="ARBA" id="ARBA00022475"/>
    </source>
</evidence>
<dbReference type="Proteomes" id="UP000238642">
    <property type="component" value="Unassembled WGS sequence"/>
</dbReference>
<evidence type="ECO:0000256" key="3">
    <source>
        <dbReference type="ARBA" id="ARBA00022692"/>
    </source>
</evidence>
<keyword evidence="9" id="KW-1185">Reference proteome</keyword>
<evidence type="ECO:0000256" key="5">
    <source>
        <dbReference type="ARBA" id="ARBA00023136"/>
    </source>
</evidence>
<keyword evidence="5 6" id="KW-0472">Membrane</keyword>
<protein>
    <recommendedName>
        <fullName evidence="7">Cardiolipin synthase N-terminal domain-containing protein</fullName>
    </recommendedName>
</protein>
<evidence type="ECO:0000259" key="7">
    <source>
        <dbReference type="Pfam" id="PF13396"/>
    </source>
</evidence>
<accession>A0A2S9JRV8</accession>
<feature type="transmembrane region" description="Helical" evidence="6">
    <location>
        <begin position="31"/>
        <end position="51"/>
    </location>
</feature>
<evidence type="ECO:0000313" key="8">
    <source>
        <dbReference type="EMBL" id="PRD56037.1"/>
    </source>
</evidence>
<dbReference type="Pfam" id="PF13396">
    <property type="entry name" value="PLDc_N"/>
    <property type="match status" value="1"/>
</dbReference>
<organism evidence="8 9">
    <name type="scientific">Sphingobacterium gobiense</name>
    <dbReference type="NCBI Taxonomy" id="1382456"/>
    <lineage>
        <taxon>Bacteria</taxon>
        <taxon>Pseudomonadati</taxon>
        <taxon>Bacteroidota</taxon>
        <taxon>Sphingobacteriia</taxon>
        <taxon>Sphingobacteriales</taxon>
        <taxon>Sphingobacteriaceae</taxon>
        <taxon>Sphingobacterium</taxon>
    </lineage>
</organism>
<keyword evidence="2" id="KW-1003">Cell membrane</keyword>
<reference evidence="8 9" key="1">
    <citation type="submission" date="2018-02" db="EMBL/GenBank/DDBJ databases">
        <title>The draft genome of Sphingobacterium gobiense H7.</title>
        <authorList>
            <person name="Li L."/>
            <person name="Liu L."/>
            <person name="Zhang X."/>
            <person name="Wang T."/>
            <person name="Liang L."/>
        </authorList>
    </citation>
    <scope>NUCLEOTIDE SEQUENCE [LARGE SCALE GENOMIC DNA]</scope>
    <source>
        <strain evidence="8 9">ACCC 05757</strain>
    </source>
</reference>
<comment type="caution">
    <text evidence="8">The sequence shown here is derived from an EMBL/GenBank/DDBJ whole genome shotgun (WGS) entry which is preliminary data.</text>
</comment>
<dbReference type="InterPro" id="IPR027379">
    <property type="entry name" value="CLS_N"/>
</dbReference>
<name>A0A2S9JRV8_9SPHI</name>
<comment type="subcellular location">
    <subcellularLocation>
        <location evidence="1">Cell membrane</location>
        <topology evidence="1">Multi-pass membrane protein</topology>
    </subcellularLocation>
</comment>
<evidence type="ECO:0000313" key="9">
    <source>
        <dbReference type="Proteomes" id="UP000238642"/>
    </source>
</evidence>
<evidence type="ECO:0000256" key="4">
    <source>
        <dbReference type="ARBA" id="ARBA00022989"/>
    </source>
</evidence>
<dbReference type="EMBL" id="PVBS01000001">
    <property type="protein sequence ID" value="PRD56037.1"/>
    <property type="molecule type" value="Genomic_DNA"/>
</dbReference>
<keyword evidence="3 6" id="KW-0812">Transmembrane</keyword>
<proteinExistence type="predicted"/>